<proteinExistence type="predicted"/>
<gene>
    <name evidence="1" type="ORF">UFOVP335_18</name>
</gene>
<name>A0A6J5LX96_9CAUD</name>
<protein>
    <submittedName>
        <fullName evidence="1">Uncharacterized protein</fullName>
    </submittedName>
</protein>
<organism evidence="1">
    <name type="scientific">uncultured Caudovirales phage</name>
    <dbReference type="NCBI Taxonomy" id="2100421"/>
    <lineage>
        <taxon>Viruses</taxon>
        <taxon>Duplodnaviria</taxon>
        <taxon>Heunggongvirae</taxon>
        <taxon>Uroviricota</taxon>
        <taxon>Caudoviricetes</taxon>
        <taxon>Peduoviridae</taxon>
        <taxon>Maltschvirus</taxon>
        <taxon>Maltschvirus maltsch</taxon>
    </lineage>
</organism>
<dbReference type="EMBL" id="LR796348">
    <property type="protein sequence ID" value="CAB4138711.1"/>
    <property type="molecule type" value="Genomic_DNA"/>
</dbReference>
<reference evidence="1" key="1">
    <citation type="submission" date="2020-04" db="EMBL/GenBank/DDBJ databases">
        <authorList>
            <person name="Chiriac C."/>
            <person name="Salcher M."/>
            <person name="Ghai R."/>
            <person name="Kavagutti S V."/>
        </authorList>
    </citation>
    <scope>NUCLEOTIDE SEQUENCE</scope>
</reference>
<evidence type="ECO:0000313" key="1">
    <source>
        <dbReference type="EMBL" id="CAB4138711.1"/>
    </source>
</evidence>
<sequence>MSLNDDVVIIEPKTWDEWVKANPNLVNIEPAIFVSTVGKKWNEYEIGWVELGADNGL</sequence>
<accession>A0A6J5LX96</accession>